<keyword evidence="22" id="KW-0862">Zinc</keyword>
<dbReference type="SUPFAM" id="SSF53098">
    <property type="entry name" value="Ribonuclease H-like"/>
    <property type="match status" value="1"/>
</dbReference>
<keyword evidence="6" id="KW-0548">Nucleotidyltransferase</keyword>
<keyword evidence="10" id="KW-0255">Endonuclease</keyword>
<organism evidence="26 27">
    <name type="scientific">Armillaria ostoyae</name>
    <name type="common">Armillaria root rot fungus</name>
    <dbReference type="NCBI Taxonomy" id="47428"/>
    <lineage>
        <taxon>Eukaryota</taxon>
        <taxon>Fungi</taxon>
        <taxon>Dikarya</taxon>
        <taxon>Basidiomycota</taxon>
        <taxon>Agaricomycotina</taxon>
        <taxon>Agaricomycetes</taxon>
        <taxon>Agaricomycetidae</taxon>
        <taxon>Agaricales</taxon>
        <taxon>Marasmiineae</taxon>
        <taxon>Physalacriaceae</taxon>
        <taxon>Armillaria</taxon>
    </lineage>
</organism>
<name>A0A284QRB4_ARMOS</name>
<evidence type="ECO:0000256" key="15">
    <source>
        <dbReference type="ARBA" id="ARBA00022908"/>
    </source>
</evidence>
<evidence type="ECO:0000256" key="5">
    <source>
        <dbReference type="ARBA" id="ARBA00022670"/>
    </source>
</evidence>
<dbReference type="GO" id="GO:0015074">
    <property type="term" value="P:DNA integration"/>
    <property type="evidence" value="ECO:0007669"/>
    <property type="project" value="UniProtKB-KW"/>
</dbReference>
<evidence type="ECO:0000256" key="7">
    <source>
        <dbReference type="ARBA" id="ARBA00022722"/>
    </source>
</evidence>
<keyword evidence="4" id="KW-0507">mRNA processing</keyword>
<proteinExistence type="predicted"/>
<dbReference type="GO" id="GO:0005634">
    <property type="term" value="C:nucleus"/>
    <property type="evidence" value="ECO:0007669"/>
    <property type="project" value="UniProtKB-ARBA"/>
</dbReference>
<keyword evidence="15" id="KW-0229">DNA integration</keyword>
<sequence>MDTSQSIYRIDPLKGPENYPTWKIKMIDILTDLGLIDYADGSLKAPAEAALVADWKKSDRKALSTIRLRVSDGPLVYIAGSKTSGEAWKALKDMYESRGPMGIVLVRRKFFRAQCEEGGNIEEHIRTMRSYQEELASLKQTVEEEDFSITLLTSLPESWNSFISSVDTADLKDSYKLISRILQEDIRLREKTSDATTALAVHGKKKFNPKITCYGCGETGHIRTNCPNGKKNSGKSWKGKGKGQTQAHVAKSDSDEEDYTFCVADVALTSLSGTSWLEDSGATRHIVKNRLYFSDYIETPGHEVIGVGKSKGLGKGTVKIKMVEGGKTTSVTLKDCIHCPEAPFNLISLGRITDAGFELKFKESRMDIISPRGKKIGHGDKISKLYSLDIIAPEITQAHATKPVRSWQKWHKILGHLNMGSVKRLFRKKMVKGMDVDELAEPQKDCEACIQAKHHAKPFPHEAERDYTEIGEMTFSDLWGPARTQGIHGERYYISFTDGKSRRTMLYFLKSKHGTEIRKKIQQYQKYIKIHKGKDLKFMRIDNGKEYVNEEVKEYLQDNGIQLELTAAYSPSQNGVAERVNRTLVEHACTMLEEHHLPKFLWPEAVAYAMYLKNRSPTRAIKNDLTPEEVFWGAKPDISTLQEFGVKCWVLQQDNKRSKLDPKSREFIFTGLTDESRAWRYYNSQSRQIQTSRNVIFPDSNTTEPIDNDYIVSHPSLLEGESGSKVEQTPDGNNAISDDLADAEIAETQKAKPLDAPATKTKLPIWRGKVIEPREKSAWIASVTPPSYRTLHNPAA</sequence>
<dbReference type="InterPro" id="IPR039537">
    <property type="entry name" value="Retrotran_Ty1/copia-like"/>
</dbReference>
<evidence type="ECO:0000313" key="26">
    <source>
        <dbReference type="EMBL" id="SJK98953.1"/>
    </source>
</evidence>
<evidence type="ECO:0000256" key="1">
    <source>
        <dbReference type="ARBA" id="ARBA00002180"/>
    </source>
</evidence>
<keyword evidence="19" id="KW-0233">DNA recombination</keyword>
<keyword evidence="7" id="KW-0540">Nuclease</keyword>
<evidence type="ECO:0000256" key="17">
    <source>
        <dbReference type="ARBA" id="ARBA00022932"/>
    </source>
</evidence>
<evidence type="ECO:0000256" key="9">
    <source>
        <dbReference type="ARBA" id="ARBA00022741"/>
    </source>
</evidence>
<dbReference type="InterPro" id="IPR001878">
    <property type="entry name" value="Znf_CCHC"/>
</dbReference>
<dbReference type="InterPro" id="IPR001584">
    <property type="entry name" value="Integrase_cat-core"/>
</dbReference>
<dbReference type="InterPro" id="IPR036397">
    <property type="entry name" value="RNaseH_sf"/>
</dbReference>
<dbReference type="InterPro" id="IPR054722">
    <property type="entry name" value="PolX-like_BBD"/>
</dbReference>
<keyword evidence="2" id="KW-0815">Transposition</keyword>
<comment type="catalytic activity">
    <reaction evidence="20">
        <text>DNA(n) + a 2'-deoxyribonucleoside 5'-triphosphate = DNA(n+1) + diphosphate</text>
        <dbReference type="Rhea" id="RHEA:22508"/>
        <dbReference type="Rhea" id="RHEA-COMP:17339"/>
        <dbReference type="Rhea" id="RHEA-COMP:17340"/>
        <dbReference type="ChEBI" id="CHEBI:33019"/>
        <dbReference type="ChEBI" id="CHEBI:61560"/>
        <dbReference type="ChEBI" id="CHEBI:173112"/>
        <dbReference type="EC" id="2.7.7.49"/>
    </reaction>
</comment>
<evidence type="ECO:0000259" key="24">
    <source>
        <dbReference type="PROSITE" id="PS50158"/>
    </source>
</evidence>
<keyword evidence="8" id="KW-0479">Metal-binding</keyword>
<dbReference type="PROSITE" id="PS50994">
    <property type="entry name" value="INTEGRASE"/>
    <property type="match status" value="1"/>
</dbReference>
<keyword evidence="5" id="KW-0645">Protease</keyword>
<evidence type="ECO:0000256" key="22">
    <source>
        <dbReference type="PROSITE-ProRule" id="PRU00047"/>
    </source>
</evidence>
<evidence type="ECO:0000256" key="2">
    <source>
        <dbReference type="ARBA" id="ARBA00022578"/>
    </source>
</evidence>
<evidence type="ECO:0000256" key="10">
    <source>
        <dbReference type="ARBA" id="ARBA00022759"/>
    </source>
</evidence>
<dbReference type="Pfam" id="PF00098">
    <property type="entry name" value="zf-CCHC"/>
    <property type="match status" value="1"/>
</dbReference>
<evidence type="ECO:0000256" key="18">
    <source>
        <dbReference type="ARBA" id="ARBA00023113"/>
    </source>
</evidence>
<dbReference type="InterPro" id="IPR025724">
    <property type="entry name" value="GAG-pre-integrase_dom"/>
</dbReference>
<dbReference type="GO" id="GO:0006508">
    <property type="term" value="P:proteolysis"/>
    <property type="evidence" value="ECO:0007669"/>
    <property type="project" value="UniProtKB-KW"/>
</dbReference>
<dbReference type="GO" id="GO:0006397">
    <property type="term" value="P:mRNA processing"/>
    <property type="evidence" value="ECO:0007669"/>
    <property type="project" value="UniProtKB-KW"/>
</dbReference>
<dbReference type="InterPro" id="IPR057670">
    <property type="entry name" value="SH3_retrovirus"/>
</dbReference>
<dbReference type="Gene3D" id="4.10.60.10">
    <property type="entry name" value="Zinc finger, CCHC-type"/>
    <property type="match status" value="1"/>
</dbReference>
<evidence type="ECO:0000256" key="19">
    <source>
        <dbReference type="ARBA" id="ARBA00023172"/>
    </source>
</evidence>
<dbReference type="PROSITE" id="PS50158">
    <property type="entry name" value="ZF_CCHC"/>
    <property type="match status" value="1"/>
</dbReference>
<keyword evidence="9" id="KW-0547">Nucleotide-binding</keyword>
<dbReference type="GO" id="GO:0005524">
    <property type="term" value="F:ATP binding"/>
    <property type="evidence" value="ECO:0007669"/>
    <property type="project" value="UniProtKB-KW"/>
</dbReference>
<feature type="domain" description="Integrase catalytic" evidence="25">
    <location>
        <begin position="456"/>
        <end position="635"/>
    </location>
</feature>
<dbReference type="OMA" id="TAREAWI"/>
<evidence type="ECO:0000256" key="14">
    <source>
        <dbReference type="ARBA" id="ARBA00022884"/>
    </source>
</evidence>
<evidence type="ECO:0000256" key="23">
    <source>
        <dbReference type="SAM" id="MobiDB-lite"/>
    </source>
</evidence>
<dbReference type="GO" id="GO:0008233">
    <property type="term" value="F:peptidase activity"/>
    <property type="evidence" value="ECO:0007669"/>
    <property type="project" value="UniProtKB-KW"/>
</dbReference>
<keyword evidence="17" id="KW-0808">Transferase</keyword>
<keyword evidence="13" id="KW-0460">Magnesium</keyword>
<dbReference type="Gene3D" id="3.30.420.10">
    <property type="entry name" value="Ribonuclease H-like superfamily/Ribonuclease H"/>
    <property type="match status" value="1"/>
</dbReference>
<keyword evidence="17" id="KW-0239">DNA-directed DNA polymerase</keyword>
<protein>
    <recommendedName>
        <fullName evidence="28">Retrovirus-related Pol polyprotein from transposon TNT 1-94</fullName>
    </recommendedName>
</protein>
<dbReference type="InterPro" id="IPR036875">
    <property type="entry name" value="Znf_CCHC_sf"/>
</dbReference>
<evidence type="ECO:0000256" key="21">
    <source>
        <dbReference type="ARBA" id="ARBA00049244"/>
    </source>
</evidence>
<dbReference type="Pfam" id="PF13976">
    <property type="entry name" value="gag_pre-integrs"/>
    <property type="match status" value="1"/>
</dbReference>
<gene>
    <name evidence="26" type="ORF">ARMOST_02231</name>
</gene>
<dbReference type="GO" id="GO:0032196">
    <property type="term" value="P:transposition"/>
    <property type="evidence" value="ECO:0007669"/>
    <property type="project" value="UniProtKB-KW"/>
</dbReference>
<dbReference type="SUPFAM" id="SSF57756">
    <property type="entry name" value="Retrovirus zinc finger-like domains"/>
    <property type="match status" value="1"/>
</dbReference>
<dbReference type="Pfam" id="PF14223">
    <property type="entry name" value="Retrotran_gag_2"/>
    <property type="match status" value="1"/>
</dbReference>
<dbReference type="SMART" id="SM00343">
    <property type="entry name" value="ZnF_C2HC"/>
    <property type="match status" value="1"/>
</dbReference>
<evidence type="ECO:0008006" key="28">
    <source>
        <dbReference type="Google" id="ProtNLM"/>
    </source>
</evidence>
<dbReference type="PANTHER" id="PTHR42648:SF11">
    <property type="entry name" value="TRANSPOSON TY4-P GAG-POL POLYPROTEIN"/>
    <property type="match status" value="1"/>
</dbReference>
<feature type="region of interest" description="Disordered" evidence="23">
    <location>
        <begin position="227"/>
        <end position="251"/>
    </location>
</feature>
<keyword evidence="27" id="KW-1185">Reference proteome</keyword>
<dbReference type="PANTHER" id="PTHR42648">
    <property type="entry name" value="TRANSPOSASE, PUTATIVE-RELATED"/>
    <property type="match status" value="1"/>
</dbReference>
<evidence type="ECO:0000256" key="16">
    <source>
        <dbReference type="ARBA" id="ARBA00022918"/>
    </source>
</evidence>
<keyword evidence="12" id="KW-0067">ATP-binding</keyword>
<dbReference type="GO" id="GO:0004519">
    <property type="term" value="F:endonuclease activity"/>
    <property type="evidence" value="ECO:0007669"/>
    <property type="project" value="UniProtKB-KW"/>
</dbReference>
<reference evidence="27" key="1">
    <citation type="journal article" date="2017" name="Nat. Ecol. Evol.">
        <title>Genome expansion and lineage-specific genetic innovations in the forest pathogenic fungi Armillaria.</title>
        <authorList>
            <person name="Sipos G."/>
            <person name="Prasanna A.N."/>
            <person name="Walter M.C."/>
            <person name="O'Connor E."/>
            <person name="Balint B."/>
            <person name="Krizsan K."/>
            <person name="Kiss B."/>
            <person name="Hess J."/>
            <person name="Varga T."/>
            <person name="Slot J."/>
            <person name="Riley R."/>
            <person name="Boka B."/>
            <person name="Rigling D."/>
            <person name="Barry K."/>
            <person name="Lee J."/>
            <person name="Mihaltcheva S."/>
            <person name="LaButti K."/>
            <person name="Lipzen A."/>
            <person name="Waldron R."/>
            <person name="Moloney N.M."/>
            <person name="Sperisen C."/>
            <person name="Kredics L."/>
            <person name="Vagvoelgyi C."/>
            <person name="Patrignani A."/>
            <person name="Fitzpatrick D."/>
            <person name="Nagy I."/>
            <person name="Doyle S."/>
            <person name="Anderson J.B."/>
            <person name="Grigoriev I.V."/>
            <person name="Gueldener U."/>
            <person name="Muensterkoetter M."/>
            <person name="Nagy L.G."/>
        </authorList>
    </citation>
    <scope>NUCLEOTIDE SEQUENCE [LARGE SCALE GENOMIC DNA]</scope>
    <source>
        <strain evidence="27">C18/9</strain>
    </source>
</reference>
<dbReference type="GO" id="GO:0003723">
    <property type="term" value="F:RNA binding"/>
    <property type="evidence" value="ECO:0007669"/>
    <property type="project" value="UniProtKB-KW"/>
</dbReference>
<evidence type="ECO:0000256" key="20">
    <source>
        <dbReference type="ARBA" id="ARBA00048173"/>
    </source>
</evidence>
<dbReference type="GO" id="GO:0003887">
    <property type="term" value="F:DNA-directed DNA polymerase activity"/>
    <property type="evidence" value="ECO:0007669"/>
    <property type="project" value="UniProtKB-KW"/>
</dbReference>
<keyword evidence="11" id="KW-0378">Hydrolase</keyword>
<keyword evidence="16" id="KW-0695">RNA-directed DNA polymerase</keyword>
<evidence type="ECO:0000256" key="8">
    <source>
        <dbReference type="ARBA" id="ARBA00022723"/>
    </source>
</evidence>
<comment type="catalytic activity">
    <reaction evidence="21">
        <text>DNA(n) + a 2'-deoxyribonucleoside 5'-triphosphate = DNA(n+1) + diphosphate</text>
        <dbReference type="Rhea" id="RHEA:22508"/>
        <dbReference type="Rhea" id="RHEA-COMP:17339"/>
        <dbReference type="Rhea" id="RHEA-COMP:17340"/>
        <dbReference type="ChEBI" id="CHEBI:33019"/>
        <dbReference type="ChEBI" id="CHEBI:61560"/>
        <dbReference type="ChEBI" id="CHEBI:173112"/>
        <dbReference type="EC" id="2.7.7.7"/>
    </reaction>
</comment>
<dbReference type="GO" id="GO:0003964">
    <property type="term" value="F:RNA-directed DNA polymerase activity"/>
    <property type="evidence" value="ECO:0007669"/>
    <property type="project" value="UniProtKB-KW"/>
</dbReference>
<evidence type="ECO:0000259" key="25">
    <source>
        <dbReference type="PROSITE" id="PS50994"/>
    </source>
</evidence>
<evidence type="ECO:0000256" key="3">
    <source>
        <dbReference type="ARBA" id="ARBA00022612"/>
    </source>
</evidence>
<dbReference type="AlphaFoldDB" id="A0A284QRB4"/>
<keyword evidence="22" id="KW-0863">Zinc-finger</keyword>
<dbReference type="GO" id="GO:0008270">
    <property type="term" value="F:zinc ion binding"/>
    <property type="evidence" value="ECO:0007669"/>
    <property type="project" value="UniProtKB-KW"/>
</dbReference>
<evidence type="ECO:0000256" key="6">
    <source>
        <dbReference type="ARBA" id="ARBA00022695"/>
    </source>
</evidence>
<keyword evidence="14" id="KW-0694">RNA-binding</keyword>
<dbReference type="Pfam" id="PF22936">
    <property type="entry name" value="Pol_BBD"/>
    <property type="match status" value="1"/>
</dbReference>
<dbReference type="InterPro" id="IPR012337">
    <property type="entry name" value="RNaseH-like_sf"/>
</dbReference>
<evidence type="ECO:0000256" key="11">
    <source>
        <dbReference type="ARBA" id="ARBA00022801"/>
    </source>
</evidence>
<comment type="function">
    <text evidence="1">The aspartyl protease (PR) mediates the proteolytic cleavages of the Gag and Gag-Pol polyproteins after assembly of the VLP.</text>
</comment>
<evidence type="ECO:0000256" key="12">
    <source>
        <dbReference type="ARBA" id="ARBA00022840"/>
    </source>
</evidence>
<keyword evidence="3" id="KW-1188">Viral release from host cell</keyword>
<dbReference type="EMBL" id="FUEG01000001">
    <property type="protein sequence ID" value="SJK98953.1"/>
    <property type="molecule type" value="Genomic_DNA"/>
</dbReference>
<feature type="domain" description="CCHC-type" evidence="24">
    <location>
        <begin position="213"/>
        <end position="228"/>
    </location>
</feature>
<keyword evidence="18" id="KW-0917">Virion maturation</keyword>
<accession>A0A284QRB4</accession>
<dbReference type="OrthoDB" id="2847449at2759"/>
<evidence type="ECO:0000256" key="4">
    <source>
        <dbReference type="ARBA" id="ARBA00022664"/>
    </source>
</evidence>
<evidence type="ECO:0000313" key="27">
    <source>
        <dbReference type="Proteomes" id="UP000219338"/>
    </source>
</evidence>
<dbReference type="Proteomes" id="UP000219338">
    <property type="component" value="Unassembled WGS sequence"/>
</dbReference>
<dbReference type="GO" id="GO:0006310">
    <property type="term" value="P:DNA recombination"/>
    <property type="evidence" value="ECO:0007669"/>
    <property type="project" value="UniProtKB-KW"/>
</dbReference>
<dbReference type="STRING" id="47428.A0A284QRB4"/>
<evidence type="ECO:0000256" key="13">
    <source>
        <dbReference type="ARBA" id="ARBA00022842"/>
    </source>
</evidence>
<dbReference type="Pfam" id="PF25597">
    <property type="entry name" value="SH3_retrovirus"/>
    <property type="match status" value="1"/>
</dbReference>